<dbReference type="Proteomes" id="UP000663854">
    <property type="component" value="Unassembled WGS sequence"/>
</dbReference>
<feature type="transmembrane region" description="Helical" evidence="9">
    <location>
        <begin position="29"/>
        <end position="48"/>
    </location>
</feature>
<evidence type="ECO:0000313" key="12">
    <source>
        <dbReference type="EMBL" id="CAF3727001.1"/>
    </source>
</evidence>
<dbReference type="GO" id="GO:0005921">
    <property type="term" value="C:gap junction"/>
    <property type="evidence" value="ECO:0007669"/>
    <property type="project" value="UniProtKB-UniRule"/>
</dbReference>
<evidence type="ECO:0000313" key="11">
    <source>
        <dbReference type="EMBL" id="CAF1060746.1"/>
    </source>
</evidence>
<gene>
    <name evidence="9" type="primary">inx</name>
    <name evidence="11" type="ORF">JXQ802_LOCUS17157</name>
    <name evidence="12" type="ORF">OTI717_LOCUS14195</name>
    <name evidence="10" type="ORF">PYM288_LOCUS13866</name>
</gene>
<dbReference type="GO" id="GO:0005886">
    <property type="term" value="C:plasma membrane"/>
    <property type="evidence" value="ECO:0007669"/>
    <property type="project" value="UniProtKB-SubCell"/>
</dbReference>
<dbReference type="EMBL" id="CAJOAX010001566">
    <property type="protein sequence ID" value="CAF3727001.1"/>
    <property type="molecule type" value="Genomic_DNA"/>
</dbReference>
<evidence type="ECO:0000256" key="6">
    <source>
        <dbReference type="ARBA" id="ARBA00023065"/>
    </source>
</evidence>
<feature type="transmembrane region" description="Helical" evidence="9">
    <location>
        <begin position="102"/>
        <end position="124"/>
    </location>
</feature>
<keyword evidence="3" id="KW-1003">Cell membrane</keyword>
<evidence type="ECO:0000256" key="3">
    <source>
        <dbReference type="ARBA" id="ARBA00022475"/>
    </source>
</evidence>
<evidence type="ECO:0000256" key="9">
    <source>
        <dbReference type="RuleBase" id="RU010713"/>
    </source>
</evidence>
<dbReference type="PANTHER" id="PTHR11893:SF36">
    <property type="entry name" value="INNEXIN-5"/>
    <property type="match status" value="1"/>
</dbReference>
<evidence type="ECO:0000256" key="2">
    <source>
        <dbReference type="ARBA" id="ARBA00022448"/>
    </source>
</evidence>
<name>A0A814FJW7_9BILA</name>
<reference evidence="10" key="1">
    <citation type="submission" date="2021-02" db="EMBL/GenBank/DDBJ databases">
        <authorList>
            <person name="Nowell W R."/>
        </authorList>
    </citation>
    <scope>NUCLEOTIDE SEQUENCE</scope>
</reference>
<keyword evidence="8 9" id="KW-0407">Ion channel</keyword>
<evidence type="ECO:0000256" key="7">
    <source>
        <dbReference type="ARBA" id="ARBA00023136"/>
    </source>
</evidence>
<keyword evidence="2 9" id="KW-0813">Transport</keyword>
<dbReference type="EMBL" id="CAJNOH010000289">
    <property type="protein sequence ID" value="CAF0986000.1"/>
    <property type="molecule type" value="Genomic_DNA"/>
</dbReference>
<sequence>MEWASSLISEIYKYLKHRDDTGIDRLNRLYTVALLSAFVTLISSQQYIVGERIICWTPKEFTGAHKTYAYDICWLGHRNYYVPENITRLDNPSSPRSHPFLIYPWLPIILICMTVSFTLPYLLIWHGLSTRSGIDIKRLIELNDGDVLSRSIHFILFKKYSMKNNGGIYVISIYLLMKISYIIILFGQIILINKLLIGEYFKINIEQILKILSVKYNMWSSAYLPIETMCDFMIRMLGQNNNWYTIQCILPFNLFTTRIFALLIIWFNILIILNIIDLIYIWLWRRLWLSSHRYDYIFNLYNLYETYLQKNRNNQMTQLYTHNRILRQEFAYNYFKIDGYLLLKLLHANSSNIKMSYLVANLFNQFLQAKTSQSKIIKKHNNNTFV</sequence>
<keyword evidence="5 9" id="KW-1133">Transmembrane helix</keyword>
<dbReference type="AlphaFoldDB" id="A0A814FJW7"/>
<feature type="transmembrane region" description="Helical" evidence="9">
    <location>
        <begin position="168"/>
        <end position="192"/>
    </location>
</feature>
<dbReference type="InterPro" id="IPR000990">
    <property type="entry name" value="Innexin"/>
</dbReference>
<evidence type="ECO:0000313" key="14">
    <source>
        <dbReference type="Proteomes" id="UP000663870"/>
    </source>
</evidence>
<comment type="function">
    <text evidence="9">Structural component of the gap junctions.</text>
</comment>
<dbReference type="GO" id="GO:0005243">
    <property type="term" value="F:gap junction channel activity"/>
    <property type="evidence" value="ECO:0007669"/>
    <property type="project" value="TreeGrafter"/>
</dbReference>
<dbReference type="Proteomes" id="UP000663823">
    <property type="component" value="Unassembled WGS sequence"/>
</dbReference>
<dbReference type="PANTHER" id="PTHR11893">
    <property type="entry name" value="INNEXIN"/>
    <property type="match status" value="1"/>
</dbReference>
<dbReference type="Pfam" id="PF00876">
    <property type="entry name" value="Innexin"/>
    <property type="match status" value="1"/>
</dbReference>
<evidence type="ECO:0000313" key="13">
    <source>
        <dbReference type="Proteomes" id="UP000663854"/>
    </source>
</evidence>
<accession>A0A814FJW7</accession>
<keyword evidence="6 9" id="KW-0406">Ion transport</keyword>
<dbReference type="PRINTS" id="PR01262">
    <property type="entry name" value="INNEXIN"/>
</dbReference>
<evidence type="ECO:0000256" key="8">
    <source>
        <dbReference type="ARBA" id="ARBA00023303"/>
    </source>
</evidence>
<evidence type="ECO:0000256" key="4">
    <source>
        <dbReference type="ARBA" id="ARBA00022692"/>
    </source>
</evidence>
<dbReference type="PROSITE" id="PS51013">
    <property type="entry name" value="PANNEXIN"/>
    <property type="match status" value="1"/>
</dbReference>
<dbReference type="GO" id="GO:0034220">
    <property type="term" value="P:monoatomic ion transmembrane transport"/>
    <property type="evidence" value="ECO:0007669"/>
    <property type="project" value="UniProtKB-KW"/>
</dbReference>
<evidence type="ECO:0000256" key="5">
    <source>
        <dbReference type="ARBA" id="ARBA00022989"/>
    </source>
</evidence>
<keyword evidence="4 9" id="KW-0812">Transmembrane</keyword>
<dbReference type="Proteomes" id="UP000663870">
    <property type="component" value="Unassembled WGS sequence"/>
</dbReference>
<evidence type="ECO:0000256" key="1">
    <source>
        <dbReference type="ARBA" id="ARBA00004651"/>
    </source>
</evidence>
<keyword evidence="7 9" id="KW-0472">Membrane</keyword>
<protein>
    <recommendedName>
        <fullName evidence="9">Innexin</fullName>
    </recommendedName>
</protein>
<comment type="caution">
    <text evidence="10">The sequence shown here is derived from an EMBL/GenBank/DDBJ whole genome shotgun (WGS) entry which is preliminary data.</text>
</comment>
<evidence type="ECO:0000313" key="10">
    <source>
        <dbReference type="EMBL" id="CAF0986000.1"/>
    </source>
</evidence>
<organism evidence="10 13">
    <name type="scientific">Rotaria sordida</name>
    <dbReference type="NCBI Taxonomy" id="392033"/>
    <lineage>
        <taxon>Eukaryota</taxon>
        <taxon>Metazoa</taxon>
        <taxon>Spiralia</taxon>
        <taxon>Gnathifera</taxon>
        <taxon>Rotifera</taxon>
        <taxon>Eurotatoria</taxon>
        <taxon>Bdelloidea</taxon>
        <taxon>Philodinida</taxon>
        <taxon>Philodinidae</taxon>
        <taxon>Rotaria</taxon>
    </lineage>
</organism>
<dbReference type="EMBL" id="CAJNOL010000429">
    <property type="protein sequence ID" value="CAF1060746.1"/>
    <property type="molecule type" value="Genomic_DNA"/>
</dbReference>
<keyword evidence="14" id="KW-1185">Reference proteome</keyword>
<comment type="subcellular location">
    <subcellularLocation>
        <location evidence="1 9">Cell membrane</location>
        <topology evidence="1 9">Multi-pass membrane protein</topology>
    </subcellularLocation>
</comment>
<comment type="similarity">
    <text evidence="9">Belongs to the pannexin family.</text>
</comment>
<feature type="transmembrane region" description="Helical" evidence="9">
    <location>
        <begin position="259"/>
        <end position="283"/>
    </location>
</feature>
<proteinExistence type="inferred from homology"/>